<dbReference type="InterPro" id="IPR018077">
    <property type="entry name" value="Glyco_hydro_fam25_subgr"/>
</dbReference>
<dbReference type="SUPFAM" id="SSF51445">
    <property type="entry name" value="(Trans)glycosidases"/>
    <property type="match status" value="1"/>
</dbReference>
<organism evidence="5">
    <name type="scientific">hydrothermal vent metagenome</name>
    <dbReference type="NCBI Taxonomy" id="652676"/>
    <lineage>
        <taxon>unclassified sequences</taxon>
        <taxon>metagenomes</taxon>
        <taxon>ecological metagenomes</taxon>
    </lineage>
</organism>
<dbReference type="GO" id="GO:0016998">
    <property type="term" value="P:cell wall macromolecule catabolic process"/>
    <property type="evidence" value="ECO:0007669"/>
    <property type="project" value="InterPro"/>
</dbReference>
<accession>A0A3B0Y315</accession>
<evidence type="ECO:0000256" key="3">
    <source>
        <dbReference type="ARBA" id="ARBA00023295"/>
    </source>
</evidence>
<dbReference type="InterPro" id="IPR017853">
    <property type="entry name" value="GH"/>
</dbReference>
<dbReference type="EC" id="3.2.1.17" evidence="5"/>
<dbReference type="GO" id="GO:0009253">
    <property type="term" value="P:peptidoglycan catabolic process"/>
    <property type="evidence" value="ECO:0007669"/>
    <property type="project" value="InterPro"/>
</dbReference>
<protein>
    <submittedName>
        <fullName evidence="5">Lyzozyme M1 (1,4-beta-N-acetylmuramidase)</fullName>
        <ecNumber evidence="5">3.2.1.17</ecNumber>
    </submittedName>
</protein>
<gene>
    <name evidence="5" type="ORF">MNBD_GAMMA12-2355</name>
</gene>
<keyword evidence="4" id="KW-0812">Transmembrane</keyword>
<dbReference type="SMART" id="SM00641">
    <property type="entry name" value="Glyco_25"/>
    <property type="match status" value="1"/>
</dbReference>
<dbReference type="EMBL" id="UOFL01000017">
    <property type="protein sequence ID" value="VAW71290.1"/>
    <property type="molecule type" value="Genomic_DNA"/>
</dbReference>
<comment type="similarity">
    <text evidence="1">Belongs to the glycosyl hydrolase 25 family.</text>
</comment>
<dbReference type="CDD" id="cd06413">
    <property type="entry name" value="GH25_muramidase_1"/>
    <property type="match status" value="1"/>
</dbReference>
<dbReference type="PANTHER" id="PTHR34135">
    <property type="entry name" value="LYSOZYME"/>
    <property type="match status" value="1"/>
</dbReference>
<sequence length="245" mass="28543">MLKVSRNFIVKSILTMAAASLIVVILLFNGILRFNYPSFSRYPVRGIDVSHHQGEIHWKLVAEENIHFAYIKATEGQDFQDPRFKANWEAAKTAGIVRGAYHFFNFCSSPQKQAANFIATVPQDANSLPPVIDIEFIGYCKIKPSKLVYQKSVQIFISLVENHYKKKVVLYTTYESYQGYLDTLFLQHSVWIRDIYFEPTLQNNRQWHIWQYSNRGHVKGIKSYVDLNLFNGNKAQFKRFILKGY</sequence>
<dbReference type="PANTHER" id="PTHR34135:SF2">
    <property type="entry name" value="LYSOZYME"/>
    <property type="match status" value="1"/>
</dbReference>
<evidence type="ECO:0000256" key="4">
    <source>
        <dbReference type="SAM" id="Phobius"/>
    </source>
</evidence>
<dbReference type="GO" id="GO:0016052">
    <property type="term" value="P:carbohydrate catabolic process"/>
    <property type="evidence" value="ECO:0007669"/>
    <property type="project" value="TreeGrafter"/>
</dbReference>
<keyword evidence="2 5" id="KW-0378">Hydrolase</keyword>
<dbReference type="InterPro" id="IPR002053">
    <property type="entry name" value="Glyco_hydro_25"/>
</dbReference>
<proteinExistence type="inferred from homology"/>
<dbReference type="PROSITE" id="PS51904">
    <property type="entry name" value="GLYCOSYL_HYDROL_F25_2"/>
    <property type="match status" value="1"/>
</dbReference>
<keyword evidence="4" id="KW-0472">Membrane</keyword>
<dbReference type="AlphaFoldDB" id="A0A3B0Y315"/>
<dbReference type="Pfam" id="PF01183">
    <property type="entry name" value="Glyco_hydro_25"/>
    <property type="match status" value="1"/>
</dbReference>
<reference evidence="5" key="1">
    <citation type="submission" date="2018-06" db="EMBL/GenBank/DDBJ databases">
        <authorList>
            <person name="Zhirakovskaya E."/>
        </authorList>
    </citation>
    <scope>NUCLEOTIDE SEQUENCE</scope>
</reference>
<dbReference type="Gene3D" id="3.20.20.80">
    <property type="entry name" value="Glycosidases"/>
    <property type="match status" value="1"/>
</dbReference>
<keyword evidence="3 5" id="KW-0326">Glycosidase</keyword>
<name>A0A3B0Y315_9ZZZZ</name>
<keyword evidence="4" id="KW-1133">Transmembrane helix</keyword>
<dbReference type="GO" id="GO:0003796">
    <property type="term" value="F:lysozyme activity"/>
    <property type="evidence" value="ECO:0007669"/>
    <property type="project" value="UniProtKB-EC"/>
</dbReference>
<feature type="transmembrane region" description="Helical" evidence="4">
    <location>
        <begin position="12"/>
        <end position="32"/>
    </location>
</feature>
<evidence type="ECO:0000256" key="1">
    <source>
        <dbReference type="ARBA" id="ARBA00010646"/>
    </source>
</evidence>
<evidence type="ECO:0000313" key="5">
    <source>
        <dbReference type="EMBL" id="VAW71290.1"/>
    </source>
</evidence>
<evidence type="ECO:0000256" key="2">
    <source>
        <dbReference type="ARBA" id="ARBA00022801"/>
    </source>
</evidence>